<evidence type="ECO:0000313" key="5">
    <source>
        <dbReference type="Proteomes" id="UP000652153"/>
    </source>
</evidence>
<organism evidence="4 5">
    <name type="scientific">Paenibacillus silvae</name>
    <dbReference type="NCBI Taxonomy" id="1325358"/>
    <lineage>
        <taxon>Bacteria</taxon>
        <taxon>Bacillati</taxon>
        <taxon>Bacillota</taxon>
        <taxon>Bacilli</taxon>
        <taxon>Bacillales</taxon>
        <taxon>Paenibacillaceae</taxon>
        <taxon>Paenibacillus</taxon>
    </lineage>
</organism>
<feature type="transmembrane region" description="Helical" evidence="2">
    <location>
        <begin position="33"/>
        <end position="64"/>
    </location>
</feature>
<evidence type="ECO:0000259" key="3">
    <source>
        <dbReference type="Pfam" id="PF13828"/>
    </source>
</evidence>
<evidence type="ECO:0000256" key="2">
    <source>
        <dbReference type="SAM" id="Phobius"/>
    </source>
</evidence>
<dbReference type="Proteomes" id="UP000652153">
    <property type="component" value="Unassembled WGS sequence"/>
</dbReference>
<dbReference type="InterPro" id="IPR025241">
    <property type="entry name" value="DUF4190"/>
</dbReference>
<sequence>MNQQNYKSADRYYDDSFAPTPYAPPPKTNSKSIVSLVLGILSITIPYIGFLIGIVAIIFASISFKEIRMRMEQGKGLAVAGLVCGIIGTAFYAIIIVILLAVFLFASYSTY</sequence>
<protein>
    <recommendedName>
        <fullName evidence="3">DUF4190 domain-containing protein</fullName>
    </recommendedName>
</protein>
<keyword evidence="2" id="KW-0472">Membrane</keyword>
<keyword evidence="2" id="KW-0812">Transmembrane</keyword>
<reference evidence="5" key="1">
    <citation type="journal article" date="2019" name="Int. J. Syst. Evol. Microbiol.">
        <title>The Global Catalogue of Microorganisms (GCM) 10K type strain sequencing project: providing services to taxonomists for standard genome sequencing and annotation.</title>
        <authorList>
            <consortium name="The Broad Institute Genomics Platform"/>
            <consortium name="The Broad Institute Genome Sequencing Center for Infectious Disease"/>
            <person name="Wu L."/>
            <person name="Ma J."/>
        </authorList>
    </citation>
    <scope>NUCLEOTIDE SEQUENCE [LARGE SCALE GENOMIC DNA]</scope>
    <source>
        <strain evidence="5">CGMCC 1.12770</strain>
    </source>
</reference>
<name>A0ABQ1ZEZ8_9BACL</name>
<feature type="transmembrane region" description="Helical" evidence="2">
    <location>
        <begin position="76"/>
        <end position="106"/>
    </location>
</feature>
<accession>A0ABQ1ZEZ8</accession>
<proteinExistence type="predicted"/>
<dbReference type="RefSeq" id="WP_184189321.1">
    <property type="nucleotide sequence ID" value="NZ_BMFU01000003.1"/>
</dbReference>
<keyword evidence="2" id="KW-1133">Transmembrane helix</keyword>
<feature type="region of interest" description="Disordered" evidence="1">
    <location>
        <begin position="1"/>
        <end position="28"/>
    </location>
</feature>
<feature type="domain" description="DUF4190" evidence="3">
    <location>
        <begin position="32"/>
        <end position="94"/>
    </location>
</feature>
<keyword evidence="5" id="KW-1185">Reference proteome</keyword>
<dbReference type="EMBL" id="BMFU01000003">
    <property type="protein sequence ID" value="GGH57493.1"/>
    <property type="molecule type" value="Genomic_DNA"/>
</dbReference>
<gene>
    <name evidence="4" type="ORF">GCM10008014_29200</name>
</gene>
<comment type="caution">
    <text evidence="4">The sequence shown here is derived from an EMBL/GenBank/DDBJ whole genome shotgun (WGS) entry which is preliminary data.</text>
</comment>
<evidence type="ECO:0000313" key="4">
    <source>
        <dbReference type="EMBL" id="GGH57493.1"/>
    </source>
</evidence>
<dbReference type="Pfam" id="PF13828">
    <property type="entry name" value="DUF4190"/>
    <property type="match status" value="1"/>
</dbReference>
<evidence type="ECO:0000256" key="1">
    <source>
        <dbReference type="SAM" id="MobiDB-lite"/>
    </source>
</evidence>